<accession>A0AAV7FXL2</accession>
<organism evidence="1 2">
    <name type="scientific">Dendrobium chrysotoxum</name>
    <name type="common">Orchid</name>
    <dbReference type="NCBI Taxonomy" id="161865"/>
    <lineage>
        <taxon>Eukaryota</taxon>
        <taxon>Viridiplantae</taxon>
        <taxon>Streptophyta</taxon>
        <taxon>Embryophyta</taxon>
        <taxon>Tracheophyta</taxon>
        <taxon>Spermatophyta</taxon>
        <taxon>Magnoliopsida</taxon>
        <taxon>Liliopsida</taxon>
        <taxon>Asparagales</taxon>
        <taxon>Orchidaceae</taxon>
        <taxon>Epidendroideae</taxon>
        <taxon>Malaxideae</taxon>
        <taxon>Dendrobiinae</taxon>
        <taxon>Dendrobium</taxon>
    </lineage>
</organism>
<reference evidence="1 2" key="1">
    <citation type="journal article" date="2021" name="Hortic Res">
        <title>Chromosome-scale assembly of the Dendrobium chrysotoxum genome enhances the understanding of orchid evolution.</title>
        <authorList>
            <person name="Zhang Y."/>
            <person name="Zhang G.Q."/>
            <person name="Zhang D."/>
            <person name="Liu X.D."/>
            <person name="Xu X.Y."/>
            <person name="Sun W.H."/>
            <person name="Yu X."/>
            <person name="Zhu X."/>
            <person name="Wang Z.W."/>
            <person name="Zhao X."/>
            <person name="Zhong W.Y."/>
            <person name="Chen H."/>
            <person name="Yin W.L."/>
            <person name="Huang T."/>
            <person name="Niu S.C."/>
            <person name="Liu Z.J."/>
        </authorList>
    </citation>
    <scope>NUCLEOTIDE SEQUENCE [LARGE SCALE GENOMIC DNA]</scope>
    <source>
        <strain evidence="1">Lindl</strain>
    </source>
</reference>
<gene>
    <name evidence="1" type="ORF">IEQ34_021900</name>
</gene>
<comment type="caution">
    <text evidence="1">The sequence shown here is derived from an EMBL/GenBank/DDBJ whole genome shotgun (WGS) entry which is preliminary data.</text>
</comment>
<name>A0AAV7FXL2_DENCH</name>
<evidence type="ECO:0000313" key="1">
    <source>
        <dbReference type="EMBL" id="KAH0448100.1"/>
    </source>
</evidence>
<dbReference type="Proteomes" id="UP000775213">
    <property type="component" value="Unassembled WGS sequence"/>
</dbReference>
<protein>
    <submittedName>
        <fullName evidence="1">Uncharacterized protein</fullName>
    </submittedName>
</protein>
<dbReference type="EMBL" id="JAGFBR010000019">
    <property type="protein sequence ID" value="KAH0448100.1"/>
    <property type="molecule type" value="Genomic_DNA"/>
</dbReference>
<evidence type="ECO:0000313" key="2">
    <source>
        <dbReference type="Proteomes" id="UP000775213"/>
    </source>
</evidence>
<keyword evidence="2" id="KW-1185">Reference proteome</keyword>
<sequence>MAVNNLNDHGLLNGTKNPRSFLEALTGASSSSNFADFKTTTHRGLPSLWIFEEEILALFEPFKYDLVGKFLNCRPSLNSIHKFFFNLKLIGVCSVTILDERHVLIKLVNDLDYSRVLFPSFLFCRIPPPPPLPAPLAHSSQLGIILLSLDRNHLLPRSSLKWIFPNATMRHFETRCILHRHLDKAPLIIFKPAIATIVHRVISDANVQEATETRITKASKPLVITEFIPKTVVDIVGNVIGSQEEIEPHSSLVSNPLITTNAACLNEDVNQDDEEICIIQATPPSKAISCENREGINDDLGANSSTSSPNCIHDGIEIADSGLNYAPNCSVNMNGVAVVGSNTPVVIVGP</sequence>
<proteinExistence type="predicted"/>
<dbReference type="AlphaFoldDB" id="A0AAV7FXL2"/>